<keyword evidence="3" id="KW-0238">DNA-binding</keyword>
<dbReference type="KEGG" id="mcys:MCB1EB_0203"/>
<organism evidence="5 6">
    <name type="scientific">Mycoavidus cysteinexigens</name>
    <dbReference type="NCBI Taxonomy" id="1553431"/>
    <lineage>
        <taxon>Bacteria</taxon>
        <taxon>Pseudomonadati</taxon>
        <taxon>Pseudomonadota</taxon>
        <taxon>Betaproteobacteria</taxon>
        <taxon>Burkholderiales</taxon>
        <taxon>Burkholderiaceae</taxon>
        <taxon>Mycoavidus</taxon>
    </lineage>
</organism>
<evidence type="ECO:0000313" key="6">
    <source>
        <dbReference type="Proteomes" id="UP000282597"/>
    </source>
</evidence>
<evidence type="ECO:0000256" key="1">
    <source>
        <dbReference type="ARBA" id="ARBA00009437"/>
    </source>
</evidence>
<dbReference type="Gene3D" id="1.10.10.10">
    <property type="entry name" value="Winged helix-like DNA-binding domain superfamily/Winged helix DNA-binding domain"/>
    <property type="match status" value="1"/>
</dbReference>
<dbReference type="CDD" id="cd08422">
    <property type="entry name" value="PBP2_CrgA_like"/>
    <property type="match status" value="1"/>
</dbReference>
<sequence length="304" mass="32974">MNQLQAMRVFLQVAESGSFGRAATKLKLSNAVITRYVALLEAHLNTQLLQRTTRCLSLTEAGRAYADGCRHILMQIEAIEANATQMSSVPCGTLKIFASAALSLANLTPLLSTYRTRYPEVKLQLTLGHRPVDLIENGFDASLVATGSITSASMTQHPLLTIESAIVAAPSYLAQQGGAPHSLNALAQHTFAGPTQRTSNSTWTFVSPRESRQIAIEPSYVVNDLAKLREAALAGIGIAILPQTMVDKDLAKGKLKRILPEYSVPEANEQISLVYSSQRHLPAKTRAFVELATQLLARDDSHAR</sequence>
<keyword evidence="4" id="KW-0804">Transcription</keyword>
<dbReference type="PANTHER" id="PTHR30537:SF5">
    <property type="entry name" value="HTH-TYPE TRANSCRIPTIONAL ACTIVATOR TTDR-RELATED"/>
    <property type="match status" value="1"/>
</dbReference>
<dbReference type="Pfam" id="PF03466">
    <property type="entry name" value="LysR_substrate"/>
    <property type="match status" value="1"/>
</dbReference>
<dbReference type="SUPFAM" id="SSF53850">
    <property type="entry name" value="Periplasmic binding protein-like II"/>
    <property type="match status" value="1"/>
</dbReference>
<dbReference type="InterPro" id="IPR058163">
    <property type="entry name" value="LysR-type_TF_proteobact-type"/>
</dbReference>
<dbReference type="PANTHER" id="PTHR30537">
    <property type="entry name" value="HTH-TYPE TRANSCRIPTIONAL REGULATOR"/>
    <property type="match status" value="1"/>
</dbReference>
<dbReference type="InterPro" id="IPR036390">
    <property type="entry name" value="WH_DNA-bd_sf"/>
</dbReference>
<dbReference type="Gene3D" id="3.40.190.290">
    <property type="match status" value="1"/>
</dbReference>
<evidence type="ECO:0000256" key="2">
    <source>
        <dbReference type="ARBA" id="ARBA00023015"/>
    </source>
</evidence>
<dbReference type="GO" id="GO:0003677">
    <property type="term" value="F:DNA binding"/>
    <property type="evidence" value="ECO:0007669"/>
    <property type="project" value="UniProtKB-KW"/>
</dbReference>
<comment type="similarity">
    <text evidence="1">Belongs to the LysR transcriptional regulatory family.</text>
</comment>
<dbReference type="FunFam" id="1.10.10.10:FF:000001">
    <property type="entry name" value="LysR family transcriptional regulator"/>
    <property type="match status" value="1"/>
</dbReference>
<dbReference type="Pfam" id="PF00126">
    <property type="entry name" value="HTH_1"/>
    <property type="match status" value="1"/>
</dbReference>
<dbReference type="RefSeq" id="WP_026922098.1">
    <property type="nucleotide sequence ID" value="NZ_AP018150.1"/>
</dbReference>
<evidence type="ECO:0000256" key="4">
    <source>
        <dbReference type="ARBA" id="ARBA00023163"/>
    </source>
</evidence>
<proteinExistence type="inferred from homology"/>
<dbReference type="InterPro" id="IPR005119">
    <property type="entry name" value="LysR_subst-bd"/>
</dbReference>
<reference evidence="5 6" key="1">
    <citation type="journal article" date="2018" name="Microbes Environ.">
        <title>Comparative Genomic Insights into Endofungal Lifestyles of Two Bacterial Endosymbionts, Mycoavidus cysteinexigens and Burkholderia rhizoxinica.</title>
        <authorList>
            <person name="Sharmin D."/>
            <person name="Guo Y."/>
            <person name="Nishizawa T."/>
            <person name="Ohshima S."/>
            <person name="Sato Y."/>
            <person name="Takashima Y."/>
            <person name="Narisawa K."/>
            <person name="Ohta H."/>
        </authorList>
    </citation>
    <scope>NUCLEOTIDE SEQUENCE [LARGE SCALE GENOMIC DNA]</scope>
    <source>
        <strain evidence="5 6">B1-EB</strain>
    </source>
</reference>
<protein>
    <submittedName>
        <fullName evidence="5">LysR family transcriptional regulator</fullName>
    </submittedName>
</protein>
<dbReference type="PROSITE" id="PS50931">
    <property type="entry name" value="HTH_LYSR"/>
    <property type="match status" value="1"/>
</dbReference>
<keyword evidence="6" id="KW-1185">Reference proteome</keyword>
<dbReference type="EMBL" id="AP018150">
    <property type="protein sequence ID" value="BBE08364.1"/>
    <property type="molecule type" value="Genomic_DNA"/>
</dbReference>
<dbReference type="Proteomes" id="UP000282597">
    <property type="component" value="Chromosome"/>
</dbReference>
<accession>A0A2Z6ESI6</accession>
<evidence type="ECO:0000313" key="5">
    <source>
        <dbReference type="EMBL" id="BBE08364.1"/>
    </source>
</evidence>
<name>A0A2Z6ESI6_9BURK</name>
<dbReference type="AlphaFoldDB" id="A0A2Z6ESI6"/>
<dbReference type="InterPro" id="IPR036388">
    <property type="entry name" value="WH-like_DNA-bd_sf"/>
</dbReference>
<evidence type="ECO:0000256" key="3">
    <source>
        <dbReference type="ARBA" id="ARBA00023125"/>
    </source>
</evidence>
<keyword evidence="2" id="KW-0805">Transcription regulation</keyword>
<dbReference type="InterPro" id="IPR000847">
    <property type="entry name" value="LysR_HTH_N"/>
</dbReference>
<dbReference type="SUPFAM" id="SSF46785">
    <property type="entry name" value="Winged helix' DNA-binding domain"/>
    <property type="match status" value="1"/>
</dbReference>
<gene>
    <name evidence="5" type="ORF">MCB1EB_0203</name>
</gene>
<dbReference type="GO" id="GO:0003700">
    <property type="term" value="F:DNA-binding transcription factor activity"/>
    <property type="evidence" value="ECO:0007669"/>
    <property type="project" value="InterPro"/>
</dbReference>